<dbReference type="PROSITE" id="PS00107">
    <property type="entry name" value="PROTEIN_KINASE_ATP"/>
    <property type="match status" value="1"/>
</dbReference>
<dbReference type="PANTHER" id="PTHR34684:SF1">
    <property type="entry name" value="OS08G0192200 PROTEIN"/>
    <property type="match status" value="1"/>
</dbReference>
<name>A0AAV0R117_9ROSI</name>
<reference evidence="3" key="1">
    <citation type="submission" date="2022-08" db="EMBL/GenBank/DDBJ databases">
        <authorList>
            <person name="Gutierrez-Valencia J."/>
        </authorList>
    </citation>
    <scope>NUCLEOTIDE SEQUENCE</scope>
</reference>
<dbReference type="Gene3D" id="3.30.200.20">
    <property type="entry name" value="Phosphorylase Kinase, domain 1"/>
    <property type="match status" value="1"/>
</dbReference>
<feature type="non-terminal residue" evidence="3">
    <location>
        <position position="1"/>
    </location>
</feature>
<evidence type="ECO:0000256" key="2">
    <source>
        <dbReference type="SAM" id="Phobius"/>
    </source>
</evidence>
<comment type="caution">
    <text evidence="3">The sequence shown here is derived from an EMBL/GenBank/DDBJ whole genome shotgun (WGS) entry which is preliminary data.</text>
</comment>
<dbReference type="InterPro" id="IPR017441">
    <property type="entry name" value="Protein_kinase_ATP_BS"/>
</dbReference>
<dbReference type="EMBL" id="CAMGYJ010000010">
    <property type="protein sequence ID" value="CAI0550207.1"/>
    <property type="molecule type" value="Genomic_DNA"/>
</dbReference>
<protein>
    <recommendedName>
        <fullName evidence="5">Protein kinase domain-containing protein</fullName>
    </recommendedName>
</protein>
<keyword evidence="2" id="KW-1133">Transmembrane helix</keyword>
<keyword evidence="1" id="KW-0547">Nucleotide-binding</keyword>
<dbReference type="AlphaFoldDB" id="A0AAV0R117"/>
<dbReference type="GO" id="GO:0005524">
    <property type="term" value="F:ATP binding"/>
    <property type="evidence" value="ECO:0007669"/>
    <property type="project" value="UniProtKB-UniRule"/>
</dbReference>
<feature type="transmembrane region" description="Helical" evidence="2">
    <location>
        <begin position="116"/>
        <end position="141"/>
    </location>
</feature>
<proteinExistence type="predicted"/>
<dbReference type="InterPro" id="IPR011009">
    <property type="entry name" value="Kinase-like_dom_sf"/>
</dbReference>
<dbReference type="Proteomes" id="UP001154282">
    <property type="component" value="Unassembled WGS sequence"/>
</dbReference>
<keyword evidence="1" id="KW-0067">ATP-binding</keyword>
<keyword evidence="2" id="KW-0812">Transmembrane</keyword>
<keyword evidence="4" id="KW-1185">Reference proteome</keyword>
<feature type="binding site" evidence="1">
    <location>
        <position position="219"/>
    </location>
    <ligand>
        <name>ATP</name>
        <dbReference type="ChEBI" id="CHEBI:30616"/>
    </ligand>
</feature>
<keyword evidence="2" id="KW-0472">Membrane</keyword>
<gene>
    <name evidence="3" type="ORF">LITE_LOCUS45459</name>
</gene>
<dbReference type="PANTHER" id="PTHR34684">
    <property type="entry name" value="OS08G0192200 PROTEIN"/>
    <property type="match status" value="1"/>
</dbReference>
<evidence type="ECO:0000313" key="3">
    <source>
        <dbReference type="EMBL" id="CAI0550207.1"/>
    </source>
</evidence>
<evidence type="ECO:0000313" key="4">
    <source>
        <dbReference type="Proteomes" id="UP001154282"/>
    </source>
</evidence>
<evidence type="ECO:0000256" key="1">
    <source>
        <dbReference type="PROSITE-ProRule" id="PRU10141"/>
    </source>
</evidence>
<accession>A0AAV0R117</accession>
<dbReference type="SUPFAM" id="SSF56112">
    <property type="entry name" value="Protein kinase-like (PK-like)"/>
    <property type="match status" value="1"/>
</dbReference>
<evidence type="ECO:0008006" key="5">
    <source>
        <dbReference type="Google" id="ProtNLM"/>
    </source>
</evidence>
<organism evidence="3 4">
    <name type="scientific">Linum tenue</name>
    <dbReference type="NCBI Taxonomy" id="586396"/>
    <lineage>
        <taxon>Eukaryota</taxon>
        <taxon>Viridiplantae</taxon>
        <taxon>Streptophyta</taxon>
        <taxon>Embryophyta</taxon>
        <taxon>Tracheophyta</taxon>
        <taxon>Spermatophyta</taxon>
        <taxon>Magnoliopsida</taxon>
        <taxon>eudicotyledons</taxon>
        <taxon>Gunneridae</taxon>
        <taxon>Pentapetalae</taxon>
        <taxon>rosids</taxon>
        <taxon>fabids</taxon>
        <taxon>Malpighiales</taxon>
        <taxon>Linaceae</taxon>
        <taxon>Linum</taxon>
    </lineage>
</organism>
<sequence>SETLFSPPTSREHPPPPPSVLSFPSPVAPLRCCLYLLLGRDLFLLENREALHMRAVMDLETENRIAAMLLREAAELRRQAEKEGVRAYLEKPTVRARPNSRFLTATVLGVQQAVPVIVIVVSVVSCILVLIVGGAIGGYIWKHRYIEKKRRGSQDVQKMVKTLNDSSLNFKYSTLEKATGCFDEANKLGQGGFGSVYKILIMSKTLQGVLADGREIAVKRPEVRWPEFQLQISLISNHSSILQIGSLAASISTIATEADVRPSSLPAPASLPSPTSLPKSYCRRCLPRSTTAAPAPSL</sequence>